<keyword evidence="1" id="KW-0479">Metal-binding</keyword>
<accession>A0AAV2YA79</accession>
<dbReference type="PANTHER" id="PTHR43690">
    <property type="entry name" value="NARDILYSIN"/>
    <property type="match status" value="1"/>
</dbReference>
<evidence type="ECO:0000259" key="3">
    <source>
        <dbReference type="Pfam" id="PF22456"/>
    </source>
</evidence>
<sequence>MTEYAYNASLAGMNYDVALQGINTIQLGLVGYSDRLPVLLERIITMMRTLPDHLERETFERVRQATERTYLNTRLDEAFRYGVNQSHFLTHEGGYLNDDRIATIPHCTYERFLDHCRRLYQQLYFEAFVYGNLYEADALALIDGIQKQLQADSLPLLPSQRQWGGRMIQLADQVEYIFPCTHPNPDNRNCVVDGMFQIGRETMAERVRLALVGQIASEPFFDKLRTQEQLGYTVFSMPFRRAGVQMFRFIVQSNVARPEFIQSRVEAFWKELRATIVSLSHEQFQKFVGAVVKEYTEKPQSQEEEVQALVTEIWDQAYVFDRKAQLARLVQTLQVQEIVEFFDTYIAADAPKRKMLSVHVYSESEQLPTLDRDEGVNSMAVATAAIASVALNDSADASTASAHAKQVIIRCPHKFKREMPLFSLPATKVVNLQTSTNFQ</sequence>
<dbReference type="GO" id="GO:0051603">
    <property type="term" value="P:proteolysis involved in protein catabolic process"/>
    <property type="evidence" value="ECO:0007669"/>
    <property type="project" value="TreeGrafter"/>
</dbReference>
<evidence type="ECO:0000313" key="5">
    <source>
        <dbReference type="Proteomes" id="UP001146120"/>
    </source>
</evidence>
<dbReference type="GO" id="GO:0004222">
    <property type="term" value="F:metalloendopeptidase activity"/>
    <property type="evidence" value="ECO:0007669"/>
    <property type="project" value="TreeGrafter"/>
</dbReference>
<feature type="domain" description="Peptidase M16 middle/third" evidence="2">
    <location>
        <begin position="1"/>
        <end position="101"/>
    </location>
</feature>
<dbReference type="EMBL" id="DAKRPA010000435">
    <property type="protein sequence ID" value="DAZ92512.1"/>
    <property type="molecule type" value="Genomic_DNA"/>
</dbReference>
<dbReference type="GO" id="GO:0005739">
    <property type="term" value="C:mitochondrion"/>
    <property type="evidence" value="ECO:0007669"/>
    <property type="project" value="TreeGrafter"/>
</dbReference>
<dbReference type="GO" id="GO:0005829">
    <property type="term" value="C:cytosol"/>
    <property type="evidence" value="ECO:0007669"/>
    <property type="project" value="TreeGrafter"/>
</dbReference>
<dbReference type="Pfam" id="PF22456">
    <property type="entry name" value="PqqF-like_C_4"/>
    <property type="match status" value="1"/>
</dbReference>
<reference evidence="4" key="1">
    <citation type="submission" date="2022-11" db="EMBL/GenBank/DDBJ databases">
        <authorList>
            <person name="Morgan W.R."/>
            <person name="Tartar A."/>
        </authorList>
    </citation>
    <scope>NUCLEOTIDE SEQUENCE</scope>
    <source>
        <strain evidence="4">ARSEF 373</strain>
    </source>
</reference>
<dbReference type="InterPro" id="IPR011249">
    <property type="entry name" value="Metalloenz_LuxS/M16"/>
</dbReference>
<evidence type="ECO:0000256" key="1">
    <source>
        <dbReference type="ARBA" id="ARBA00022723"/>
    </source>
</evidence>
<name>A0AAV2YA79_9STRA</name>
<feature type="domain" description="Coenzyme PQQ synthesis protein F-like C-terminal lobe" evidence="3">
    <location>
        <begin position="211"/>
        <end position="308"/>
    </location>
</feature>
<reference evidence="4" key="2">
    <citation type="journal article" date="2023" name="Microbiol Resour">
        <title>Decontamination and Annotation of the Draft Genome Sequence of the Oomycete Lagenidium giganteum ARSEF 373.</title>
        <authorList>
            <person name="Morgan W.R."/>
            <person name="Tartar A."/>
        </authorList>
    </citation>
    <scope>NUCLEOTIDE SEQUENCE</scope>
    <source>
        <strain evidence="4">ARSEF 373</strain>
    </source>
</reference>
<evidence type="ECO:0000313" key="4">
    <source>
        <dbReference type="EMBL" id="DAZ92512.1"/>
    </source>
</evidence>
<dbReference type="Gene3D" id="3.30.830.10">
    <property type="entry name" value="Metalloenzyme, LuxS/M16 peptidase-like"/>
    <property type="match status" value="2"/>
</dbReference>
<dbReference type="InterPro" id="IPR050626">
    <property type="entry name" value="Peptidase_M16"/>
</dbReference>
<evidence type="ECO:0008006" key="6">
    <source>
        <dbReference type="Google" id="ProtNLM"/>
    </source>
</evidence>
<dbReference type="GO" id="GO:0046872">
    <property type="term" value="F:metal ion binding"/>
    <property type="evidence" value="ECO:0007669"/>
    <property type="project" value="UniProtKB-KW"/>
</dbReference>
<protein>
    <recommendedName>
        <fullName evidence="6">Pitrilysin</fullName>
    </recommendedName>
</protein>
<dbReference type="GO" id="GO:0043171">
    <property type="term" value="P:peptide catabolic process"/>
    <property type="evidence" value="ECO:0007669"/>
    <property type="project" value="TreeGrafter"/>
</dbReference>
<organism evidence="4 5">
    <name type="scientific">Lagenidium giganteum</name>
    <dbReference type="NCBI Taxonomy" id="4803"/>
    <lineage>
        <taxon>Eukaryota</taxon>
        <taxon>Sar</taxon>
        <taxon>Stramenopiles</taxon>
        <taxon>Oomycota</taxon>
        <taxon>Peronosporomycetes</taxon>
        <taxon>Pythiales</taxon>
        <taxon>Pythiaceae</taxon>
    </lineage>
</organism>
<dbReference type="AlphaFoldDB" id="A0AAV2YA79"/>
<dbReference type="InterPro" id="IPR032632">
    <property type="entry name" value="Peptidase_M16_M"/>
</dbReference>
<dbReference type="PANTHER" id="PTHR43690:SF18">
    <property type="entry name" value="INSULIN-DEGRADING ENZYME-RELATED"/>
    <property type="match status" value="1"/>
</dbReference>
<gene>
    <name evidence="4" type="ORF">N0F65_012742</name>
</gene>
<dbReference type="Pfam" id="PF16187">
    <property type="entry name" value="Peptidase_M16_M"/>
    <property type="match status" value="1"/>
</dbReference>
<evidence type="ECO:0000259" key="2">
    <source>
        <dbReference type="Pfam" id="PF16187"/>
    </source>
</evidence>
<proteinExistence type="predicted"/>
<keyword evidence="5" id="KW-1185">Reference proteome</keyword>
<dbReference type="Proteomes" id="UP001146120">
    <property type="component" value="Unassembled WGS sequence"/>
</dbReference>
<dbReference type="SUPFAM" id="SSF63411">
    <property type="entry name" value="LuxS/MPP-like metallohydrolase"/>
    <property type="match status" value="2"/>
</dbReference>
<comment type="caution">
    <text evidence="4">The sequence shown here is derived from an EMBL/GenBank/DDBJ whole genome shotgun (WGS) entry which is preliminary data.</text>
</comment>
<dbReference type="InterPro" id="IPR054734">
    <property type="entry name" value="PqqF-like_C_4"/>
</dbReference>